<evidence type="ECO:0008006" key="5">
    <source>
        <dbReference type="Google" id="ProtNLM"/>
    </source>
</evidence>
<dbReference type="AlphaFoldDB" id="A0A1W0D5R7"/>
<evidence type="ECO:0000256" key="1">
    <source>
        <dbReference type="SAM" id="Coils"/>
    </source>
</evidence>
<evidence type="ECO:0000256" key="2">
    <source>
        <dbReference type="SAM" id="MobiDB-lite"/>
    </source>
</evidence>
<proteinExistence type="predicted"/>
<dbReference type="EMBL" id="MUKV01000005">
    <property type="protein sequence ID" value="OQS42283.1"/>
    <property type="molecule type" value="Genomic_DNA"/>
</dbReference>
<feature type="region of interest" description="Disordered" evidence="2">
    <location>
        <begin position="224"/>
        <end position="244"/>
    </location>
</feature>
<dbReference type="RefSeq" id="WP_081554864.1">
    <property type="nucleotide sequence ID" value="NZ_MUKV01000005.1"/>
</dbReference>
<sequence>MTELEKQLLEALKACIDDSRECLKELKQNCGGDFGHHCIAEQTRLIEKAETAIAAAEAAQPVEGASGERLAAEMALSQQLAARVDDLERQLVAAHQLASAQPAAVPDTPILSDDRLHQLHWDHVGGVESVRTWEYAKHVRLCRAVEREVYAMLSAAPAQVEQQAPDKWQPISTAPKDGTVILGALIGSDVPQSIRYVNGGWHLSWDDYRVAGIDGPSHWQPLPVVPTQGAATRPPAEAKGGEAC</sequence>
<dbReference type="Proteomes" id="UP000192721">
    <property type="component" value="Unassembled WGS sequence"/>
</dbReference>
<accession>A0A1W0D5R7</accession>
<keyword evidence="1" id="KW-0175">Coiled coil</keyword>
<name>A0A1W0D5R7_9NEIS</name>
<organism evidence="3 4">
    <name type="scientific">Chromobacterium haemolyticum</name>
    <dbReference type="NCBI Taxonomy" id="394935"/>
    <lineage>
        <taxon>Bacteria</taxon>
        <taxon>Pseudomonadati</taxon>
        <taxon>Pseudomonadota</taxon>
        <taxon>Betaproteobacteria</taxon>
        <taxon>Neisseriales</taxon>
        <taxon>Chromobacteriaceae</taxon>
        <taxon>Chromobacterium</taxon>
    </lineage>
</organism>
<gene>
    <name evidence="3" type="ORF">B0T45_05680</name>
</gene>
<protein>
    <recommendedName>
        <fullName evidence="5">DUF551 domain-containing protein</fullName>
    </recommendedName>
</protein>
<evidence type="ECO:0000313" key="3">
    <source>
        <dbReference type="EMBL" id="OQS42283.1"/>
    </source>
</evidence>
<evidence type="ECO:0000313" key="4">
    <source>
        <dbReference type="Proteomes" id="UP000192721"/>
    </source>
</evidence>
<feature type="coiled-coil region" evidence="1">
    <location>
        <begin position="9"/>
        <end position="97"/>
    </location>
</feature>
<reference evidence="3 4" key="1">
    <citation type="submission" date="2017-02" db="EMBL/GenBank/DDBJ databases">
        <title>Chromobacterium haemolyticum H5244.</title>
        <authorList>
            <person name="Gulvik C.A."/>
        </authorList>
    </citation>
    <scope>NUCLEOTIDE SEQUENCE [LARGE SCALE GENOMIC DNA]</scope>
    <source>
        <strain evidence="3 4">H5244</strain>
    </source>
</reference>
<comment type="caution">
    <text evidence="3">The sequence shown here is derived from an EMBL/GenBank/DDBJ whole genome shotgun (WGS) entry which is preliminary data.</text>
</comment>